<evidence type="ECO:0000256" key="1">
    <source>
        <dbReference type="SAM" id="Phobius"/>
    </source>
</evidence>
<keyword evidence="1" id="KW-1133">Transmembrane helix</keyword>
<proteinExistence type="predicted"/>
<dbReference type="AlphaFoldDB" id="A0A0A9F2T6"/>
<keyword evidence="1" id="KW-0812">Transmembrane</keyword>
<keyword evidence="1" id="KW-0472">Membrane</keyword>
<organism evidence="2">
    <name type="scientific">Arundo donax</name>
    <name type="common">Giant reed</name>
    <name type="synonym">Donax arundinaceus</name>
    <dbReference type="NCBI Taxonomy" id="35708"/>
    <lineage>
        <taxon>Eukaryota</taxon>
        <taxon>Viridiplantae</taxon>
        <taxon>Streptophyta</taxon>
        <taxon>Embryophyta</taxon>
        <taxon>Tracheophyta</taxon>
        <taxon>Spermatophyta</taxon>
        <taxon>Magnoliopsida</taxon>
        <taxon>Liliopsida</taxon>
        <taxon>Poales</taxon>
        <taxon>Poaceae</taxon>
        <taxon>PACMAD clade</taxon>
        <taxon>Arundinoideae</taxon>
        <taxon>Arundineae</taxon>
        <taxon>Arundo</taxon>
    </lineage>
</organism>
<reference evidence="2" key="1">
    <citation type="submission" date="2014-09" db="EMBL/GenBank/DDBJ databases">
        <authorList>
            <person name="Magalhaes I.L.F."/>
            <person name="Oliveira U."/>
            <person name="Santos F.R."/>
            <person name="Vidigal T.H.D.A."/>
            <person name="Brescovit A.D."/>
            <person name="Santos A.J."/>
        </authorList>
    </citation>
    <scope>NUCLEOTIDE SEQUENCE</scope>
    <source>
        <tissue evidence="2">Shoot tissue taken approximately 20 cm above the soil surface</tissue>
    </source>
</reference>
<reference evidence="2" key="2">
    <citation type="journal article" date="2015" name="Data Brief">
        <title>Shoot transcriptome of the giant reed, Arundo donax.</title>
        <authorList>
            <person name="Barrero R.A."/>
            <person name="Guerrero F.D."/>
            <person name="Moolhuijzen P."/>
            <person name="Goolsby J.A."/>
            <person name="Tidwell J."/>
            <person name="Bellgard S.E."/>
            <person name="Bellgard M.I."/>
        </authorList>
    </citation>
    <scope>NUCLEOTIDE SEQUENCE</scope>
    <source>
        <tissue evidence="2">Shoot tissue taken approximately 20 cm above the soil surface</tissue>
    </source>
</reference>
<name>A0A0A9F2T6_ARUDO</name>
<sequence length="81" mass="9502">MLLSPLKRHIVFFCKATILKCQIFCGLFHIFSPLRFSRMYNAKTTYNIIDLLSNVYNSSDVKSCCRLRKIMAWKPAAFDYV</sequence>
<protein>
    <submittedName>
        <fullName evidence="2">Uncharacterized protein</fullName>
    </submittedName>
</protein>
<feature type="transmembrane region" description="Helical" evidence="1">
    <location>
        <begin position="12"/>
        <end position="31"/>
    </location>
</feature>
<evidence type="ECO:0000313" key="2">
    <source>
        <dbReference type="EMBL" id="JAE07360.1"/>
    </source>
</evidence>
<dbReference type="EMBL" id="GBRH01190536">
    <property type="protein sequence ID" value="JAE07360.1"/>
    <property type="molecule type" value="Transcribed_RNA"/>
</dbReference>
<accession>A0A0A9F2T6</accession>